<proteinExistence type="predicted"/>
<reference evidence="2" key="1">
    <citation type="submission" date="2020-05" db="EMBL/GenBank/DDBJ databases">
        <authorList>
            <person name="Chiriac C."/>
            <person name="Salcher M."/>
            <person name="Ghai R."/>
            <person name="Kavagutti S V."/>
        </authorList>
    </citation>
    <scope>NUCLEOTIDE SEQUENCE</scope>
</reference>
<dbReference type="EMBL" id="LR798285">
    <property type="protein sequence ID" value="CAB5220366.1"/>
    <property type="molecule type" value="Genomic_DNA"/>
</dbReference>
<accession>A0A6J7WR32</accession>
<organism evidence="2">
    <name type="scientific">uncultured Caudovirales phage</name>
    <dbReference type="NCBI Taxonomy" id="2100421"/>
    <lineage>
        <taxon>Viruses</taxon>
        <taxon>Duplodnaviria</taxon>
        <taxon>Heunggongvirae</taxon>
        <taxon>Uroviricota</taxon>
        <taxon>Caudoviricetes</taxon>
        <taxon>Peduoviridae</taxon>
        <taxon>Maltschvirus</taxon>
        <taxon>Maltschvirus maltsch</taxon>
    </lineage>
</organism>
<feature type="region of interest" description="Disordered" evidence="1">
    <location>
        <begin position="1"/>
        <end position="21"/>
    </location>
</feature>
<evidence type="ECO:0000256" key="1">
    <source>
        <dbReference type="SAM" id="MobiDB-lite"/>
    </source>
</evidence>
<feature type="compositionally biased region" description="Basic and acidic residues" evidence="1">
    <location>
        <begin position="1"/>
        <end position="17"/>
    </location>
</feature>
<name>A0A6J7WR32_9CAUD</name>
<gene>
    <name evidence="2" type="ORF">UFOVP233_58</name>
</gene>
<evidence type="ECO:0000313" key="2">
    <source>
        <dbReference type="EMBL" id="CAB5220366.1"/>
    </source>
</evidence>
<sequence length="178" mass="19378">MENEKEPQQSTPDRIKEVGSPQGFTFFAERTPDDKPYLGSPADVAEAVRTFCIGVHEIRSAAGQGEISGEEALKRLNALADEYAAIFYGKQPDRYRAMPFNSPEGLGNFINQRLGMSDPAETAAHTLFMSTANQILAAYEGHQTGALADDDVRFQIEAAIDDATSILLGLPPEIVDED</sequence>
<protein>
    <submittedName>
        <fullName evidence="2">Uncharacterized protein</fullName>
    </submittedName>
</protein>